<dbReference type="RefSeq" id="WP_188406037.1">
    <property type="nucleotide sequence ID" value="NZ_BMGL01000007.1"/>
</dbReference>
<evidence type="ECO:0008006" key="3">
    <source>
        <dbReference type="Google" id="ProtNLM"/>
    </source>
</evidence>
<comment type="caution">
    <text evidence="1">The sequence shown here is derived from an EMBL/GenBank/DDBJ whole genome shotgun (WGS) entry which is preliminary data.</text>
</comment>
<reference evidence="1 2" key="1">
    <citation type="journal article" date="2014" name="Int. J. Syst. Evol. Microbiol.">
        <title>Complete genome sequence of Corynebacterium casei LMG S-19264T (=DSM 44701T), isolated from a smear-ripened cheese.</title>
        <authorList>
            <consortium name="US DOE Joint Genome Institute (JGI-PGF)"/>
            <person name="Walter F."/>
            <person name="Albersmeier A."/>
            <person name="Kalinowski J."/>
            <person name="Ruckert C."/>
        </authorList>
    </citation>
    <scope>NUCLEOTIDE SEQUENCE [LARGE SCALE GENOMIC DNA]</scope>
    <source>
        <strain evidence="1 2">CGMCC 1.12925</strain>
    </source>
</reference>
<keyword evidence="2" id="KW-1185">Reference proteome</keyword>
<accession>A0A916ZUD4</accession>
<name>A0A916ZUD4_9FLAO</name>
<dbReference type="Proteomes" id="UP000599688">
    <property type="component" value="Unassembled WGS sequence"/>
</dbReference>
<sequence length="79" mass="9171">MQSFIKIAVFNFQYEYAVLQLLLEQEGIRFFFQNETALGVMPFYTNAIGGIILKVHPEDVDDANQILDNFETRKNLHCV</sequence>
<dbReference type="InterPro" id="IPR011322">
    <property type="entry name" value="N-reg_PII-like_a/b"/>
</dbReference>
<dbReference type="EMBL" id="BMGL01000007">
    <property type="protein sequence ID" value="GGE13185.1"/>
    <property type="molecule type" value="Genomic_DNA"/>
</dbReference>
<gene>
    <name evidence="1" type="ORF">GCM10010831_13240</name>
</gene>
<evidence type="ECO:0000313" key="1">
    <source>
        <dbReference type="EMBL" id="GGE13185.1"/>
    </source>
</evidence>
<dbReference type="SUPFAM" id="SSF54913">
    <property type="entry name" value="GlnB-like"/>
    <property type="match status" value="1"/>
</dbReference>
<evidence type="ECO:0000313" key="2">
    <source>
        <dbReference type="Proteomes" id="UP000599688"/>
    </source>
</evidence>
<protein>
    <recommendedName>
        <fullName evidence="3">Signal transducing protein</fullName>
    </recommendedName>
</protein>
<organism evidence="1 2">
    <name type="scientific">Psychroflexus salis</name>
    <dbReference type="NCBI Taxonomy" id="1526574"/>
    <lineage>
        <taxon>Bacteria</taxon>
        <taxon>Pseudomonadati</taxon>
        <taxon>Bacteroidota</taxon>
        <taxon>Flavobacteriia</taxon>
        <taxon>Flavobacteriales</taxon>
        <taxon>Flavobacteriaceae</taxon>
        <taxon>Psychroflexus</taxon>
    </lineage>
</organism>
<proteinExistence type="predicted"/>
<dbReference type="AlphaFoldDB" id="A0A916ZUD4"/>